<proteinExistence type="predicted"/>
<evidence type="ECO:0000256" key="6">
    <source>
        <dbReference type="SAM" id="Phobius"/>
    </source>
</evidence>
<dbReference type="GO" id="GO:0006825">
    <property type="term" value="P:copper ion transport"/>
    <property type="evidence" value="ECO:0007669"/>
    <property type="project" value="InterPro"/>
</dbReference>
<evidence type="ECO:0000256" key="5">
    <source>
        <dbReference type="ARBA" id="ARBA00023136"/>
    </source>
</evidence>
<feature type="transmembrane region" description="Helical" evidence="6">
    <location>
        <begin position="263"/>
        <end position="289"/>
    </location>
</feature>
<keyword evidence="9" id="KW-1185">Reference proteome</keyword>
<keyword evidence="2" id="KW-1003">Cell membrane</keyword>
<comment type="subcellular location">
    <subcellularLocation>
        <location evidence="1">Cell membrane</location>
        <topology evidence="1">Multi-pass membrane protein</topology>
    </subcellularLocation>
</comment>
<evidence type="ECO:0000313" key="9">
    <source>
        <dbReference type="Proteomes" id="UP000271554"/>
    </source>
</evidence>
<dbReference type="InterPro" id="IPR008457">
    <property type="entry name" value="Cu-R_CopD_dom"/>
</dbReference>
<protein>
    <submittedName>
        <fullName evidence="8">Copper transport protein YcnJ</fullName>
    </submittedName>
</protein>
<reference evidence="8 9" key="1">
    <citation type="submission" date="2018-10" db="EMBL/GenBank/DDBJ databases">
        <title>Relationship between Morphology and Antimicrobial Activity in Streptomyces.</title>
        <authorList>
            <person name="Kang H.J."/>
            <person name="Kim S.B."/>
        </authorList>
    </citation>
    <scope>NUCLEOTIDE SEQUENCE [LARGE SCALE GENOMIC DNA]</scope>
    <source>
        <strain evidence="8 9">BH38</strain>
    </source>
</reference>
<dbReference type="RefSeq" id="WP_120720506.1">
    <property type="nucleotide sequence ID" value="NZ_CP032698.1"/>
</dbReference>
<dbReference type="GO" id="GO:0005886">
    <property type="term" value="C:plasma membrane"/>
    <property type="evidence" value="ECO:0007669"/>
    <property type="project" value="UniProtKB-SubCell"/>
</dbReference>
<feature type="transmembrane region" description="Helical" evidence="6">
    <location>
        <begin position="25"/>
        <end position="44"/>
    </location>
</feature>
<keyword evidence="5 6" id="KW-0472">Membrane</keyword>
<name>A0A387H7J5_9ACTN</name>
<dbReference type="PANTHER" id="PTHR34820">
    <property type="entry name" value="INNER MEMBRANE PROTEIN YEBZ"/>
    <property type="match status" value="1"/>
</dbReference>
<dbReference type="PANTHER" id="PTHR34820:SF4">
    <property type="entry name" value="INNER MEMBRANE PROTEIN YEBZ"/>
    <property type="match status" value="1"/>
</dbReference>
<gene>
    <name evidence="8" type="primary">ycnJ_1</name>
    <name evidence="8" type="ORF">DWB77_01507</name>
</gene>
<feature type="transmembrane region" description="Helical" evidence="6">
    <location>
        <begin position="65"/>
        <end position="84"/>
    </location>
</feature>
<feature type="transmembrane region" description="Helical" evidence="6">
    <location>
        <begin position="348"/>
        <end position="372"/>
    </location>
</feature>
<feature type="domain" description="Copper resistance protein D" evidence="7">
    <location>
        <begin position="228"/>
        <end position="332"/>
    </location>
</feature>
<dbReference type="OrthoDB" id="3851286at2"/>
<sequence length="418" mass="43368">MTLVHLAASAGYTTPPLWRILTKTGYFIGLSGAIGATVTYATTVRPALRMPGNERGDVDVLRRRTALYLAWAGVVLLVSGYFQLAGRVARAGKGMPFGEALTPGHIGDFLTAPAAKGAWAAQGAIYGVQNILVALASATLIALFLPRARRRLDALALTALPLALAVTLVAAVPAIAPKDADKVFDILFGQIHIVSGTVWIGGLAVLAALATTRGRLSDSAGALWADLWRRFSLVALVCVGAVLTSGLWMSWKHVGGIGQLWTTTYGFVLLIKIVLVLAMVVAGGANQFWLMPRIAQARRADATASLLHLTLRHFPRVVWAEVTLGCAVLAVIPFLSGSARTEAGDARAVPNGSIIAVGIALVLTLAASLYITARASDALGRRGVGAAAADADADADRDVRAESEEAAVTARAGAGAGA</sequence>
<dbReference type="AlphaFoldDB" id="A0A387H7J5"/>
<organism evidence="8 9">
    <name type="scientific">Streptomyces hundungensis</name>
    <dbReference type="NCBI Taxonomy" id="1077946"/>
    <lineage>
        <taxon>Bacteria</taxon>
        <taxon>Bacillati</taxon>
        <taxon>Actinomycetota</taxon>
        <taxon>Actinomycetes</taxon>
        <taxon>Kitasatosporales</taxon>
        <taxon>Streptomycetaceae</taxon>
        <taxon>Streptomyces</taxon>
    </lineage>
</organism>
<dbReference type="EMBL" id="CP032698">
    <property type="protein sequence ID" value="AYG79394.1"/>
    <property type="molecule type" value="Genomic_DNA"/>
</dbReference>
<dbReference type="Proteomes" id="UP000271554">
    <property type="component" value="Chromosome"/>
</dbReference>
<evidence type="ECO:0000313" key="8">
    <source>
        <dbReference type="EMBL" id="AYG79394.1"/>
    </source>
</evidence>
<feature type="transmembrane region" description="Helical" evidence="6">
    <location>
        <begin position="152"/>
        <end position="175"/>
    </location>
</feature>
<feature type="transmembrane region" description="Helical" evidence="6">
    <location>
        <begin position="187"/>
        <end position="210"/>
    </location>
</feature>
<dbReference type="InterPro" id="IPR032694">
    <property type="entry name" value="CopC/D"/>
</dbReference>
<feature type="transmembrane region" description="Helical" evidence="6">
    <location>
        <begin position="231"/>
        <end position="251"/>
    </location>
</feature>
<evidence type="ECO:0000256" key="3">
    <source>
        <dbReference type="ARBA" id="ARBA00022692"/>
    </source>
</evidence>
<dbReference type="KEGG" id="shun:DWB77_01507"/>
<evidence type="ECO:0000259" key="7">
    <source>
        <dbReference type="Pfam" id="PF05425"/>
    </source>
</evidence>
<keyword evidence="4 6" id="KW-1133">Transmembrane helix</keyword>
<feature type="transmembrane region" description="Helical" evidence="6">
    <location>
        <begin position="124"/>
        <end position="145"/>
    </location>
</feature>
<accession>A0A387H7J5</accession>
<evidence type="ECO:0000256" key="1">
    <source>
        <dbReference type="ARBA" id="ARBA00004651"/>
    </source>
</evidence>
<dbReference type="Pfam" id="PF05425">
    <property type="entry name" value="CopD"/>
    <property type="match status" value="1"/>
</dbReference>
<evidence type="ECO:0000256" key="2">
    <source>
        <dbReference type="ARBA" id="ARBA00022475"/>
    </source>
</evidence>
<feature type="transmembrane region" description="Helical" evidence="6">
    <location>
        <begin position="317"/>
        <end position="336"/>
    </location>
</feature>
<keyword evidence="3 6" id="KW-0812">Transmembrane</keyword>
<evidence type="ECO:0000256" key="4">
    <source>
        <dbReference type="ARBA" id="ARBA00022989"/>
    </source>
</evidence>